<organism evidence="2 3">
    <name type="scientific">Dongia rigui</name>
    <dbReference type="NCBI Taxonomy" id="940149"/>
    <lineage>
        <taxon>Bacteria</taxon>
        <taxon>Pseudomonadati</taxon>
        <taxon>Pseudomonadota</taxon>
        <taxon>Alphaproteobacteria</taxon>
        <taxon>Rhodospirillales</taxon>
        <taxon>Dongiaceae</taxon>
        <taxon>Dongia</taxon>
    </lineage>
</organism>
<accession>A0ABU5DUC0</accession>
<evidence type="ECO:0000256" key="1">
    <source>
        <dbReference type="SAM" id="SignalP"/>
    </source>
</evidence>
<evidence type="ECO:0000313" key="2">
    <source>
        <dbReference type="EMBL" id="MDY0870914.1"/>
    </source>
</evidence>
<dbReference type="RefSeq" id="WP_320499285.1">
    <property type="nucleotide sequence ID" value="NZ_JAXCLX010000001.1"/>
</dbReference>
<keyword evidence="1" id="KW-0732">Signal</keyword>
<dbReference type="EMBL" id="JAXCLX010000001">
    <property type="protein sequence ID" value="MDY0870914.1"/>
    <property type="molecule type" value="Genomic_DNA"/>
</dbReference>
<name>A0ABU5DUC0_9PROT</name>
<protein>
    <submittedName>
        <fullName evidence="2">Uncharacterized protein</fullName>
    </submittedName>
</protein>
<feature type="chain" id="PRO_5047062158" evidence="1">
    <location>
        <begin position="29"/>
        <end position="119"/>
    </location>
</feature>
<dbReference type="Proteomes" id="UP001271769">
    <property type="component" value="Unassembled WGS sequence"/>
</dbReference>
<feature type="signal peptide" evidence="1">
    <location>
        <begin position="1"/>
        <end position="28"/>
    </location>
</feature>
<comment type="caution">
    <text evidence="2">The sequence shown here is derived from an EMBL/GenBank/DDBJ whole genome shotgun (WGS) entry which is preliminary data.</text>
</comment>
<keyword evidence="3" id="KW-1185">Reference proteome</keyword>
<proteinExistence type="predicted"/>
<reference evidence="2 3" key="1">
    <citation type="journal article" date="2013" name="Antonie Van Leeuwenhoek">
        <title>Dongia rigui sp. nov., isolated from freshwater of a large wetland in Korea.</title>
        <authorList>
            <person name="Baik K.S."/>
            <person name="Hwang Y.M."/>
            <person name="Choi J.S."/>
            <person name="Kwon J."/>
            <person name="Seong C.N."/>
        </authorList>
    </citation>
    <scope>NUCLEOTIDE SEQUENCE [LARGE SCALE GENOMIC DNA]</scope>
    <source>
        <strain evidence="2 3">04SU4-P</strain>
    </source>
</reference>
<gene>
    <name evidence="2" type="ORF">SMD31_03235</name>
</gene>
<sequence length="119" mass="12865">MSKRFAIRLSAAALVAGSVLGVAGLAAAQDQTAIYSQYHQAIRAAEVCREFTLDPAAWSKVSTYIDKKINYEIPAGERLTLIEAAKTDTRELVWNKGCDSDEVKALLSLYDAELATPAS</sequence>
<evidence type="ECO:0000313" key="3">
    <source>
        <dbReference type="Proteomes" id="UP001271769"/>
    </source>
</evidence>